<dbReference type="FunFam" id="3.40.50.1100:FF:000008">
    <property type="entry name" value="L-threonine dehydratase"/>
    <property type="match status" value="1"/>
</dbReference>
<dbReference type="EC" id="4.3.1.19" evidence="12"/>
<evidence type="ECO:0000256" key="4">
    <source>
        <dbReference type="ARBA" id="ARBA00010869"/>
    </source>
</evidence>
<reference evidence="14 15" key="1">
    <citation type="journal article" date="2009" name="Nature">
        <title>Evolution of pathogenicity and sexual reproduction in eight Candida genomes.</title>
        <authorList>
            <person name="Butler G."/>
            <person name="Rasmussen M.D."/>
            <person name="Lin M.F."/>
            <person name="Santos M.A."/>
            <person name="Sakthikumar S."/>
            <person name="Munro C.A."/>
            <person name="Rheinbay E."/>
            <person name="Grabherr M."/>
            <person name="Forche A."/>
            <person name="Reedy J.L."/>
            <person name="Agrafioti I."/>
            <person name="Arnaud M.B."/>
            <person name="Bates S."/>
            <person name="Brown A.J."/>
            <person name="Brunke S."/>
            <person name="Costanzo M.C."/>
            <person name="Fitzpatrick D.A."/>
            <person name="de Groot P.W."/>
            <person name="Harris D."/>
            <person name="Hoyer L.L."/>
            <person name="Hube B."/>
            <person name="Klis F.M."/>
            <person name="Kodira C."/>
            <person name="Lennard N."/>
            <person name="Logue M.E."/>
            <person name="Martin R."/>
            <person name="Neiman A.M."/>
            <person name="Nikolaou E."/>
            <person name="Quail M.A."/>
            <person name="Quinn J."/>
            <person name="Santos M.C."/>
            <person name="Schmitzberger F.F."/>
            <person name="Sherlock G."/>
            <person name="Shah P."/>
            <person name="Silverstein K.A."/>
            <person name="Skrzypek M.S."/>
            <person name="Soll D."/>
            <person name="Staggs R."/>
            <person name="Stansfield I."/>
            <person name="Stumpf M.P."/>
            <person name="Sudbery P.E."/>
            <person name="Srikantha T."/>
            <person name="Zeng Q."/>
            <person name="Berman J."/>
            <person name="Berriman M."/>
            <person name="Heitman J."/>
            <person name="Gow N.A."/>
            <person name="Lorenz M.C."/>
            <person name="Birren B.W."/>
            <person name="Kellis M."/>
            <person name="Cuomo C.A."/>
        </authorList>
    </citation>
    <scope>NUCLEOTIDE SEQUENCE [LARGE SCALE GENOMIC DNA]</scope>
    <source>
        <strain evidence="15">ATCC 11503 / BCRC 21390 / CBS 2605 / JCM 1781 / NBRC 1676 / NRRL YB-4239</strain>
    </source>
</reference>
<evidence type="ECO:0000256" key="11">
    <source>
        <dbReference type="ARBA" id="ARBA00023304"/>
    </source>
</evidence>
<dbReference type="KEGG" id="lel:PVL30_001844"/>
<dbReference type="Proteomes" id="UP000001996">
    <property type="component" value="Unassembled WGS sequence"/>
</dbReference>
<dbReference type="SUPFAM" id="SSF55021">
    <property type="entry name" value="ACT-like"/>
    <property type="match status" value="1"/>
</dbReference>
<dbReference type="GO" id="GO:0006565">
    <property type="term" value="P:L-serine catabolic process"/>
    <property type="evidence" value="ECO:0007669"/>
    <property type="project" value="TreeGrafter"/>
</dbReference>
<dbReference type="InParanoid" id="A5DWY6"/>
<evidence type="ECO:0000256" key="7">
    <source>
        <dbReference type="ARBA" id="ARBA00022624"/>
    </source>
</evidence>
<dbReference type="CDD" id="cd04906">
    <property type="entry name" value="ACT_ThrD-I_1"/>
    <property type="match status" value="1"/>
</dbReference>
<evidence type="ECO:0000256" key="10">
    <source>
        <dbReference type="ARBA" id="ARBA00023239"/>
    </source>
</evidence>
<dbReference type="InterPro" id="IPR050147">
    <property type="entry name" value="Ser/Thr_Dehydratase"/>
</dbReference>
<name>A5DWY6_LODEL</name>
<keyword evidence="15" id="KW-1185">Reference proteome</keyword>
<dbReference type="HOGENOM" id="CLU_021152_6_0_1"/>
<dbReference type="PROSITE" id="PS51672">
    <property type="entry name" value="ACT_LIKE"/>
    <property type="match status" value="2"/>
</dbReference>
<evidence type="ECO:0000313" key="15">
    <source>
        <dbReference type="Proteomes" id="UP000001996"/>
    </source>
</evidence>
<dbReference type="STRING" id="379508.A5DWY6"/>
<dbReference type="GO" id="GO:0006567">
    <property type="term" value="P:L-threonine catabolic process"/>
    <property type="evidence" value="ECO:0007669"/>
    <property type="project" value="EnsemblFungi"/>
</dbReference>
<comment type="catalytic activity">
    <reaction evidence="1 12">
        <text>L-threonine = 2-oxobutanoate + NH4(+)</text>
        <dbReference type="Rhea" id="RHEA:22108"/>
        <dbReference type="ChEBI" id="CHEBI:16763"/>
        <dbReference type="ChEBI" id="CHEBI:28938"/>
        <dbReference type="ChEBI" id="CHEBI:57926"/>
        <dbReference type="EC" id="4.3.1.19"/>
    </reaction>
</comment>
<evidence type="ECO:0000256" key="9">
    <source>
        <dbReference type="ARBA" id="ARBA00022898"/>
    </source>
</evidence>
<comment type="similarity">
    <text evidence="4 12">Belongs to the serine/threonine dehydratase family.</text>
</comment>
<evidence type="ECO:0000256" key="1">
    <source>
        <dbReference type="ARBA" id="ARBA00001274"/>
    </source>
</evidence>
<dbReference type="InterPro" id="IPR000634">
    <property type="entry name" value="Ser/Thr_deHydtase_PyrdxlP-BS"/>
</dbReference>
<protein>
    <recommendedName>
        <fullName evidence="12">Threonine dehydratase</fullName>
        <ecNumber evidence="12">4.3.1.19</ecNumber>
    </recommendedName>
    <alternativeName>
        <fullName evidence="12">Threonine deaminase</fullName>
    </alternativeName>
</protein>
<dbReference type="eggNOG" id="KOG1250">
    <property type="taxonomic scope" value="Eukaryota"/>
</dbReference>
<dbReference type="OMA" id="TRFEYTK"/>
<evidence type="ECO:0000256" key="3">
    <source>
        <dbReference type="ARBA" id="ARBA00004810"/>
    </source>
</evidence>
<gene>
    <name evidence="14" type="ORF">LELG_01873</name>
</gene>
<dbReference type="OrthoDB" id="4418812at2759"/>
<dbReference type="GO" id="GO:0003941">
    <property type="term" value="F:L-serine ammonia-lyase activity"/>
    <property type="evidence" value="ECO:0007669"/>
    <property type="project" value="TreeGrafter"/>
</dbReference>
<evidence type="ECO:0000256" key="8">
    <source>
        <dbReference type="ARBA" id="ARBA00022737"/>
    </source>
</evidence>
<keyword evidence="11 12" id="KW-0100">Branched-chain amino acid biosynthesis</keyword>
<dbReference type="InterPro" id="IPR036052">
    <property type="entry name" value="TrpB-like_PALP_sf"/>
</dbReference>
<dbReference type="CDD" id="cd04907">
    <property type="entry name" value="ACT_ThrD-I_2"/>
    <property type="match status" value="1"/>
</dbReference>
<feature type="domain" description="ACT-like" evidence="13">
    <location>
        <begin position="503"/>
        <end position="574"/>
    </location>
</feature>
<dbReference type="SUPFAM" id="SSF53686">
    <property type="entry name" value="Tryptophan synthase beta subunit-like PLP-dependent enzymes"/>
    <property type="match status" value="1"/>
</dbReference>
<dbReference type="NCBIfam" id="TIGR01124">
    <property type="entry name" value="ilvA_2Cterm"/>
    <property type="match status" value="1"/>
</dbReference>
<keyword evidence="7 12" id="KW-0412">Isoleucine biosynthesis</keyword>
<comment type="pathway">
    <text evidence="3 12">Amino-acid biosynthesis; L-isoleucine biosynthesis; 2-oxobutanoate from L-threonine: step 1/1.</text>
</comment>
<dbReference type="EMBL" id="CH981525">
    <property type="protein sequence ID" value="EDK43694.1"/>
    <property type="molecule type" value="Genomic_DNA"/>
</dbReference>
<keyword evidence="10 12" id="KW-0456">Lyase</keyword>
<keyword evidence="8" id="KW-0677">Repeat</keyword>
<dbReference type="InterPro" id="IPR045865">
    <property type="entry name" value="ACT-like_dom_sf"/>
</dbReference>
<sequence length="584" mass="65240">MRLPSSYLSVSFVRTATWKQQQHHALASRLHHLRSQSVTRQNSTLTPREQWPELSDADFVQNTQGDNVSKQPDYVKLILTSRVYDVVPEAGTPLTHAINLSHRCGSNIYLKREDLLPVFSFKLRGAYNMIAHLNSNSRYPISGVIACSAGNHAQGVAYSANRLNIPATIVMPTPTPSIKYSNVSRLGSQVVLYGDDFDSAKQECARLSKENNLINIPPFNHPYVIAGQGTVALEITRQLRLDKLSAIFVPVGGGGLIAGVAAYMKNIAPHVKIIGVETYDADALHESLLRKDLVTLNKVGQFADGTAVKVLGDETWRLCKDLVDEVVLVNTDEICAAIKDIFEDTRSITEPSGALSVAGLKKYIEQNPDIDHRNKTYVPVLSGANMNFDRLRFVSERAVLGEGREVSLAVTIPEQPGEFAKLQKIIHPRAITEFSYRCSDKQTANIFVSFNVVDRNREKPKIIDAMSNAGFEVVDMSENELAKSHGRYLVGGKSHSPRTDNERVFQFEFPEKPNALFNFLQALKSDWDISLFNYRNHGHDVGKVLCGFTLPEGSEEEFQEFLKSVGYTFVEETDNVFYKKFLRN</sequence>
<dbReference type="NCBIfam" id="NF006674">
    <property type="entry name" value="PRK09224.1"/>
    <property type="match status" value="1"/>
</dbReference>
<dbReference type="GeneID" id="5234038"/>
<proteinExistence type="inferred from homology"/>
<organism evidence="14 15">
    <name type="scientific">Lodderomyces elongisporus (strain ATCC 11503 / CBS 2605 / JCM 1781 / NBRC 1676 / NRRL YB-4239)</name>
    <name type="common">Yeast</name>
    <name type="synonym">Saccharomyces elongisporus</name>
    <dbReference type="NCBI Taxonomy" id="379508"/>
    <lineage>
        <taxon>Eukaryota</taxon>
        <taxon>Fungi</taxon>
        <taxon>Dikarya</taxon>
        <taxon>Ascomycota</taxon>
        <taxon>Saccharomycotina</taxon>
        <taxon>Pichiomycetes</taxon>
        <taxon>Debaryomycetaceae</taxon>
        <taxon>Candida/Lodderomyces clade</taxon>
        <taxon>Lodderomyces</taxon>
    </lineage>
</organism>
<comment type="cofactor">
    <cofactor evidence="2 12">
        <name>pyridoxal 5'-phosphate</name>
        <dbReference type="ChEBI" id="CHEBI:597326"/>
    </cofactor>
</comment>
<dbReference type="PANTHER" id="PTHR48078">
    <property type="entry name" value="THREONINE DEHYDRATASE, MITOCHONDRIAL-RELATED"/>
    <property type="match status" value="1"/>
</dbReference>
<dbReference type="GO" id="GO:0030170">
    <property type="term" value="F:pyridoxal phosphate binding"/>
    <property type="evidence" value="ECO:0007669"/>
    <property type="project" value="InterPro"/>
</dbReference>
<comment type="subunit">
    <text evidence="5">Homotetramer.</text>
</comment>
<evidence type="ECO:0000259" key="13">
    <source>
        <dbReference type="PROSITE" id="PS51672"/>
    </source>
</evidence>
<dbReference type="PROSITE" id="PS00165">
    <property type="entry name" value="DEHYDRATASE_SER_THR"/>
    <property type="match status" value="1"/>
</dbReference>
<evidence type="ECO:0000313" key="14">
    <source>
        <dbReference type="EMBL" id="EDK43694.1"/>
    </source>
</evidence>
<dbReference type="CDD" id="cd01562">
    <property type="entry name" value="Thr-dehyd"/>
    <property type="match status" value="1"/>
</dbReference>
<evidence type="ECO:0000256" key="5">
    <source>
        <dbReference type="ARBA" id="ARBA00011881"/>
    </source>
</evidence>
<dbReference type="InterPro" id="IPR001926">
    <property type="entry name" value="TrpB-like_PALP"/>
</dbReference>
<dbReference type="Gene3D" id="3.40.1020.10">
    <property type="entry name" value="Biosynthetic Threonine Deaminase, Domain 3"/>
    <property type="match status" value="1"/>
</dbReference>
<dbReference type="GO" id="GO:0004794">
    <property type="term" value="F:threonine deaminase activity"/>
    <property type="evidence" value="ECO:0007669"/>
    <property type="project" value="UniProtKB-UniRule"/>
</dbReference>
<keyword evidence="6 12" id="KW-0028">Amino-acid biosynthesis</keyword>
<dbReference type="FunCoup" id="A5DWY6">
    <property type="interactions" value="512"/>
</dbReference>
<evidence type="ECO:0000256" key="6">
    <source>
        <dbReference type="ARBA" id="ARBA00022605"/>
    </source>
</evidence>
<accession>A5DWY6</accession>
<dbReference type="InterPro" id="IPR005787">
    <property type="entry name" value="Thr_deHydtase_biosynth"/>
</dbReference>
<dbReference type="AlphaFoldDB" id="A5DWY6"/>
<dbReference type="Pfam" id="PF00291">
    <property type="entry name" value="PALP"/>
    <property type="match status" value="1"/>
</dbReference>
<dbReference type="Pfam" id="PF00585">
    <property type="entry name" value="Thr_dehydrat_C"/>
    <property type="match status" value="2"/>
</dbReference>
<dbReference type="FunFam" id="3.40.1020.10:FF:000001">
    <property type="entry name" value="L-threonine dehydratase"/>
    <property type="match status" value="1"/>
</dbReference>
<evidence type="ECO:0000256" key="12">
    <source>
        <dbReference type="RuleBase" id="RU362012"/>
    </source>
</evidence>
<dbReference type="VEuPathDB" id="FungiDB:LELG_01873"/>
<dbReference type="UniPathway" id="UPA00047">
    <property type="reaction ID" value="UER00054"/>
</dbReference>
<dbReference type="InterPro" id="IPR038110">
    <property type="entry name" value="TD_ACT-like_sf"/>
</dbReference>
<keyword evidence="9 12" id="KW-0663">Pyridoxal phosphate</keyword>
<evidence type="ECO:0000256" key="2">
    <source>
        <dbReference type="ARBA" id="ARBA00001933"/>
    </source>
</evidence>
<dbReference type="PANTHER" id="PTHR48078:SF11">
    <property type="entry name" value="THREONINE DEHYDRATASE, MITOCHONDRIAL"/>
    <property type="match status" value="1"/>
</dbReference>
<dbReference type="GO" id="GO:1901705">
    <property type="term" value="P:L-isoleucine biosynthetic process"/>
    <property type="evidence" value="ECO:0007669"/>
    <property type="project" value="EnsemblFungi"/>
</dbReference>
<feature type="domain" description="ACT-like" evidence="13">
    <location>
        <begin position="406"/>
        <end position="478"/>
    </location>
</feature>
<dbReference type="Gene3D" id="3.40.50.1100">
    <property type="match status" value="2"/>
</dbReference>
<dbReference type="InterPro" id="IPR001721">
    <property type="entry name" value="TD_ACT-like"/>
</dbReference>